<evidence type="ECO:0000313" key="11">
    <source>
        <dbReference type="EMBL" id="CAL1149484.1"/>
    </source>
</evidence>
<keyword evidence="4" id="KW-0689">Ribosomal protein</keyword>
<dbReference type="FunFam" id="3.10.20.10:FF:000002">
    <property type="entry name" value="60S ribosomal protein L18a"/>
    <property type="match status" value="1"/>
</dbReference>
<dbReference type="Gene3D" id="1.25.40.10">
    <property type="entry name" value="Tetratricopeptide repeat domain"/>
    <property type="match status" value="5"/>
</dbReference>
<protein>
    <submittedName>
        <fullName evidence="12">Dynein axonemal intermediate chain 4 (WD repeat-containing protein 78)</fullName>
    </submittedName>
</protein>
<proteinExistence type="inferred from homology"/>
<dbReference type="EMBL" id="CAMXCT010002157">
    <property type="protein sequence ID" value="CAI3996109.1"/>
    <property type="molecule type" value="Genomic_DNA"/>
</dbReference>
<evidence type="ECO:0000256" key="3">
    <source>
        <dbReference type="ARBA" id="ARBA00022737"/>
    </source>
</evidence>
<gene>
    <name evidence="10" type="ORF">C1SCF055_LOCUS22610</name>
</gene>
<dbReference type="GO" id="GO:0005840">
    <property type="term" value="C:ribosome"/>
    <property type="evidence" value="ECO:0007669"/>
    <property type="project" value="UniProtKB-KW"/>
</dbReference>
<sequence>MSDKLCRIRWGQVRRGLALCLLGVWQSGFNFIDPGHVPSARVAGQTALGAERAKNVPRWLSELQDEGLIEEPDANMCVVLACDAAKRNDWSAGEQWLRRAWGNSSTPDASSVKMLWEVVGQYVPLSVAERWLSLTAVAPQMPYVATALLRAASRGCDLDTAEKWFQAMQSSDPALAVDQSLCLRLLSCSLQSGNTSLAEEWIKRAVKAGAKTSEITMRIMKDSAARRAFEAMIRQTAEATDLAAARRWYDQAVAAGLYPSPRTFAALLEAALNADDSTAADYWYQGVVATPGQPAVVSFNLLLDVAARKGRVKLLRQWFSKMQELVIEPNPETFRTLIMGTVKSAEGDLETAESWYQQALEAGFRLSAGDFEEMIDAALVRNDVESAAFWYKKSADELTLPTEVFNQLLSRAAQLEGFSMAASLFAEFGVGITPNVETFNTMMLAAARNGDTAAAEIWYTRAQGAGCKPDELTYQALINAASKRGDLAAAEAWLRQAEEVGIKPTLKMLNSLMAAASRDGDFQLASGWFHRMEGFNLQPDVVSYTTIISAAAKSGNLAVAEQWFQAAVAQGIAPNVVTFTSLIDAAVRSENDEAARHWYETALKAGVQPTIRTFNTLMSGPARQGDVPSAEKWFRAARFMGAIPDRVTYNTLMNAAARAGDLASAESWYEKALGARVDPNVVTFTTLISAAANQGRQGRLEEAEAWFCKATQKRGPGIRPNVAMYNALLSVAAKSTGDAAEKWLRHMEENGILADKRTFGILIDACAKRGDLDTADFWLQRAELAGKKHDAITFRALLNAAAKQGNTTLAESWYSKALEHKRQPDIGTFNNLLQAAVRRSGIRAVRPWYDRAIASQALPDETTFSIAVHAAARAHNFTLVVEWLREASQQGVEVERIASRVLAKEVAQRAFRAMIQKAANDGDHVAAQQWAETLATSYSTDFTAFLKSCNLKKSLERLRRAMQSDTQPLESAPLDGGQSPAEPQKTRAQMSQVFEEQGTRVAADQPRVGQVPVRQLIPMDILVEVGETTQLIPGQEEAAVTSKEIESDKIPWQVGAENPIPEEMAKSLRVMERIVSQNVFHRQHMIYRNYPTLEELARLDEIRMEEALGGTSGFEAAMEAVAEDSSHANPCYYLAMGSADMPDMGDEMGDDLVEDVAEGEDVDKPALQDLFCFDAPQLTQGMTVTCAEWNSNNKDLLAVSYGDTAPVPINPGGLVLFWSLKNPTYPERVIRTRQGVTTLHFSSIHPNMVAAGAHDGSVMIWDLRRPSDAPVLRSGSSVSSHNDQKHTDIVWETRWVDQGPDKQPGPWEPIWSKFSVDPSLEAKMHQYQIVGRAAPTNKNPTPKIYRMRIFARNVVLAKSRFWYFMKRLNKAKKSGGELLAVNELFDTSPTKVKNYGIWLRYDSRTNTHNMYKEFRNININGAVGQLYQEMAGRHRADPGSIQIIHAATVSDENCRREHVLEMHDKGLKFPIVRPAPKQREQQEAQASAADQVWHFSPPQSYLRHAGVVSKMAAAGYSWGAIGPPELLVSVSSDGNVLQWSLKKGLEQMLLMPLKRIPNPYLGANCVYKHKEGIVSRKSSGFCIDFPRHDPSTYLVGTEDGLVHRCSTSYNEQFLDTYYGHSGPVYRVRCNPFMSHAFLTCSADWTMKLWTTKPPHGHPPETPLLTFQSTDLYDAVNDVVWAPQNSTSFAAAMDDGRIELWDLAEKPLDPIVVHYPQAEKPQRRRTCVRFSPNSPVLVAGDDQGSVDVMRMYNTNQSYYSDQEQQDRLAAVMVKKR</sequence>
<keyword evidence="5" id="KW-0687">Ribonucleoprotein</keyword>
<dbReference type="InterPro" id="IPR011990">
    <property type="entry name" value="TPR-like_helical_dom_sf"/>
</dbReference>
<dbReference type="SUPFAM" id="SSF48452">
    <property type="entry name" value="TPR-like"/>
    <property type="match status" value="1"/>
</dbReference>
<evidence type="ECO:0000256" key="4">
    <source>
        <dbReference type="ARBA" id="ARBA00022980"/>
    </source>
</evidence>
<dbReference type="InterPro" id="IPR001680">
    <property type="entry name" value="WD40_rpt"/>
</dbReference>
<evidence type="ECO:0000256" key="7">
    <source>
        <dbReference type="PROSITE-ProRule" id="PRU00708"/>
    </source>
</evidence>
<evidence type="ECO:0000313" key="13">
    <source>
        <dbReference type="Proteomes" id="UP001152797"/>
    </source>
</evidence>
<dbReference type="SMART" id="SM00320">
    <property type="entry name" value="WD40"/>
    <property type="match status" value="6"/>
</dbReference>
<dbReference type="GO" id="GO:0006412">
    <property type="term" value="P:translation"/>
    <property type="evidence" value="ECO:0007669"/>
    <property type="project" value="InterPro"/>
</dbReference>
<reference evidence="11" key="2">
    <citation type="submission" date="2024-04" db="EMBL/GenBank/DDBJ databases">
        <authorList>
            <person name="Chen Y."/>
            <person name="Shah S."/>
            <person name="Dougan E. K."/>
            <person name="Thang M."/>
            <person name="Chan C."/>
        </authorList>
    </citation>
    <scope>NUCLEOTIDE SEQUENCE [LARGE SCALE GENOMIC DNA]</scope>
</reference>
<dbReference type="EMBL" id="CAMXCT030002157">
    <property type="protein sequence ID" value="CAL4783421.1"/>
    <property type="molecule type" value="Genomic_DNA"/>
</dbReference>
<dbReference type="InterPro" id="IPR019775">
    <property type="entry name" value="WD40_repeat_CS"/>
</dbReference>
<dbReference type="OrthoDB" id="366230at2759"/>
<evidence type="ECO:0000313" key="10">
    <source>
        <dbReference type="EMBL" id="CAI3996109.1"/>
    </source>
</evidence>
<keyword evidence="3" id="KW-0677">Repeat</keyword>
<dbReference type="Pfam" id="PF13041">
    <property type="entry name" value="PPR_2"/>
    <property type="match status" value="3"/>
</dbReference>
<evidence type="ECO:0000256" key="6">
    <source>
        <dbReference type="PROSITE-ProRule" id="PRU00221"/>
    </source>
</evidence>
<feature type="repeat" description="PPR" evidence="7">
    <location>
        <begin position="435"/>
        <end position="469"/>
    </location>
</feature>
<feature type="repeat" description="PPR" evidence="7">
    <location>
        <begin position="610"/>
        <end position="644"/>
    </location>
</feature>
<keyword evidence="2 6" id="KW-0853">WD repeat</keyword>
<dbReference type="Pfam" id="PF13812">
    <property type="entry name" value="PPR_3"/>
    <property type="match status" value="3"/>
</dbReference>
<dbReference type="HAMAP" id="MF_00273">
    <property type="entry name" value="Ribosomal_eL20"/>
    <property type="match status" value="1"/>
</dbReference>
<dbReference type="PROSITE" id="PS51375">
    <property type="entry name" value="PPR"/>
    <property type="match status" value="6"/>
</dbReference>
<name>A0A9P1G061_9DINO</name>
<dbReference type="SUPFAM" id="SSF81901">
    <property type="entry name" value="HCP-like"/>
    <property type="match status" value="2"/>
</dbReference>
<reference evidence="10" key="1">
    <citation type="submission" date="2022-10" db="EMBL/GenBank/DDBJ databases">
        <authorList>
            <person name="Chen Y."/>
            <person name="Dougan E. K."/>
            <person name="Chan C."/>
            <person name="Rhodes N."/>
            <person name="Thang M."/>
        </authorList>
    </citation>
    <scope>NUCLEOTIDE SEQUENCE</scope>
</reference>
<evidence type="ECO:0000313" key="12">
    <source>
        <dbReference type="EMBL" id="CAL4783421.1"/>
    </source>
</evidence>
<dbReference type="EMBL" id="CAMXCT020002157">
    <property type="protein sequence ID" value="CAL1149484.1"/>
    <property type="molecule type" value="Genomic_DNA"/>
</dbReference>
<evidence type="ECO:0000256" key="5">
    <source>
        <dbReference type="ARBA" id="ARBA00023274"/>
    </source>
</evidence>
<feature type="domain" description="Large ribosomal subunit protein eL20" evidence="9">
    <location>
        <begin position="1324"/>
        <end position="1444"/>
    </location>
</feature>
<dbReference type="Pfam" id="PF00400">
    <property type="entry name" value="WD40"/>
    <property type="match status" value="2"/>
</dbReference>
<dbReference type="GO" id="GO:0003735">
    <property type="term" value="F:structural constituent of ribosome"/>
    <property type="evidence" value="ECO:0007669"/>
    <property type="project" value="InterPro"/>
</dbReference>
<feature type="repeat" description="WD" evidence="6">
    <location>
        <begin position="1236"/>
        <end position="1271"/>
    </location>
</feature>
<dbReference type="SUPFAM" id="SSF50978">
    <property type="entry name" value="WD40 repeat-like"/>
    <property type="match status" value="1"/>
</dbReference>
<dbReference type="InterPro" id="IPR002885">
    <property type="entry name" value="PPR_rpt"/>
</dbReference>
<feature type="repeat" description="PPR" evidence="7">
    <location>
        <begin position="540"/>
        <end position="574"/>
    </location>
</feature>
<dbReference type="PROSITE" id="PS00678">
    <property type="entry name" value="WD_REPEATS_1"/>
    <property type="match status" value="1"/>
</dbReference>
<feature type="region of interest" description="Disordered" evidence="8">
    <location>
        <begin position="961"/>
        <end position="989"/>
    </location>
</feature>
<feature type="repeat" description="PPR" evidence="7">
    <location>
        <begin position="575"/>
        <end position="609"/>
    </location>
</feature>
<comment type="similarity">
    <text evidence="1">Belongs to the eukaryotic ribosomal protein eL20 family.</text>
</comment>
<dbReference type="GO" id="GO:1990904">
    <property type="term" value="C:ribonucleoprotein complex"/>
    <property type="evidence" value="ECO:0007669"/>
    <property type="project" value="UniProtKB-KW"/>
</dbReference>
<evidence type="ECO:0000259" key="9">
    <source>
        <dbReference type="Pfam" id="PF01775"/>
    </source>
</evidence>
<evidence type="ECO:0000256" key="8">
    <source>
        <dbReference type="SAM" id="MobiDB-lite"/>
    </source>
</evidence>
<dbReference type="PROSITE" id="PS50082">
    <property type="entry name" value="WD_REPEATS_2"/>
    <property type="match status" value="1"/>
</dbReference>
<dbReference type="SUPFAM" id="SSF160374">
    <property type="entry name" value="RplX-like"/>
    <property type="match status" value="1"/>
</dbReference>
<dbReference type="NCBIfam" id="TIGR00756">
    <property type="entry name" value="PPR"/>
    <property type="match status" value="2"/>
</dbReference>
<dbReference type="InterPro" id="IPR023573">
    <property type="entry name" value="Ribosomal_eL20_dom"/>
</dbReference>
<dbReference type="InterPro" id="IPR051222">
    <property type="entry name" value="PPR/CCM1_RNA-binding"/>
</dbReference>
<dbReference type="PANTHER" id="PTHR47942">
    <property type="entry name" value="TETRATRICOPEPTIDE REPEAT (TPR)-LIKE SUPERFAMILY PROTEIN-RELATED"/>
    <property type="match status" value="1"/>
</dbReference>
<comment type="caution">
    <text evidence="10">The sequence shown here is derived from an EMBL/GenBank/DDBJ whole genome shotgun (WGS) entry which is preliminary data.</text>
</comment>
<dbReference type="Pfam" id="PF01775">
    <property type="entry name" value="Ribosomal_L18A"/>
    <property type="match status" value="1"/>
</dbReference>
<feature type="repeat" description="PPR" evidence="7">
    <location>
        <begin position="645"/>
        <end position="679"/>
    </location>
</feature>
<keyword evidence="13" id="KW-1185">Reference proteome</keyword>
<dbReference type="PANTHER" id="PTHR47942:SF63">
    <property type="entry name" value="PENTATRICOPEPTIDE REPEAT-CONTAINING PROTEIN"/>
    <property type="match status" value="1"/>
</dbReference>
<organism evidence="10">
    <name type="scientific">Cladocopium goreaui</name>
    <dbReference type="NCBI Taxonomy" id="2562237"/>
    <lineage>
        <taxon>Eukaryota</taxon>
        <taxon>Sar</taxon>
        <taxon>Alveolata</taxon>
        <taxon>Dinophyceae</taxon>
        <taxon>Suessiales</taxon>
        <taxon>Symbiodiniaceae</taxon>
        <taxon>Cladocopium</taxon>
    </lineage>
</organism>
<evidence type="ECO:0000256" key="1">
    <source>
        <dbReference type="ARBA" id="ARBA00009362"/>
    </source>
</evidence>
<dbReference type="Gene3D" id="2.130.10.10">
    <property type="entry name" value="YVTN repeat-like/Quinoprotein amine dehydrogenase"/>
    <property type="match status" value="2"/>
</dbReference>
<dbReference type="InterPro" id="IPR036322">
    <property type="entry name" value="WD40_repeat_dom_sf"/>
</dbReference>
<dbReference type="Pfam" id="PF01535">
    <property type="entry name" value="PPR"/>
    <property type="match status" value="1"/>
</dbReference>
<dbReference type="Proteomes" id="UP001152797">
    <property type="component" value="Unassembled WGS sequence"/>
</dbReference>
<evidence type="ECO:0000256" key="2">
    <source>
        <dbReference type="ARBA" id="ARBA00022574"/>
    </source>
</evidence>
<accession>A0A9P1G061</accession>
<feature type="repeat" description="PPR" evidence="7">
    <location>
        <begin position="470"/>
        <end position="504"/>
    </location>
</feature>
<dbReference type="Gene3D" id="3.10.20.10">
    <property type="match status" value="2"/>
</dbReference>
<dbReference type="InterPro" id="IPR028877">
    <property type="entry name" value="Ribosomal_eL20"/>
</dbReference>
<dbReference type="InterPro" id="IPR015943">
    <property type="entry name" value="WD40/YVTN_repeat-like_dom_sf"/>
</dbReference>
<dbReference type="FunFam" id="3.10.20.10:FF:000001">
    <property type="entry name" value="60S ribosomal protein L18a"/>
    <property type="match status" value="1"/>
</dbReference>